<protein>
    <submittedName>
        <fullName evidence="3">Putative metal-dependent phosphoesterase, PHP family</fullName>
    </submittedName>
</protein>
<dbReference type="CDD" id="cd07432">
    <property type="entry name" value="PHP_HisPPase"/>
    <property type="match status" value="1"/>
</dbReference>
<dbReference type="KEGG" id="dgi:Desgi_0128"/>
<dbReference type="PANTHER" id="PTHR42924">
    <property type="entry name" value="EXONUCLEASE"/>
    <property type="match status" value="1"/>
</dbReference>
<dbReference type="OrthoDB" id="9801679at2"/>
<feature type="domain" description="Polymerase/histidinol phosphatase N-terminal" evidence="2">
    <location>
        <begin position="62"/>
        <end position="126"/>
    </location>
</feature>
<dbReference type="SUPFAM" id="SSF89550">
    <property type="entry name" value="PHP domain-like"/>
    <property type="match status" value="1"/>
</dbReference>
<dbReference type="Proteomes" id="UP000013520">
    <property type="component" value="Chromosome"/>
</dbReference>
<keyword evidence="4" id="KW-1185">Reference proteome</keyword>
<dbReference type="InterPro" id="IPR004013">
    <property type="entry name" value="PHP_dom"/>
</dbReference>
<evidence type="ECO:0000313" key="4">
    <source>
        <dbReference type="Proteomes" id="UP000013520"/>
    </source>
</evidence>
<sequence>MVKNSKLSSKVLAFILAFAMMIGCMQSAVMASPTDESMDENGTEEQTKMGMVTSGQAGWVSGDIHNHSRYSDGSGTIFENFAQAQKVGMDFINISDHDNSRGWADAQVAGPQYNIIPIRGNEYSGYGHAVFMNVNQEKNYNAGVLPKAAIDNFKADTNGEGLAYAAHPYDGTVEADPWGKNDSWNADLDGIEVWNGWYASNYTANAKARVQWDILNNQGRHLYGIADTDTHSAAGIGSVYTTVYVDEYSVEGIVNGFKAGHMYGSNGPVIDFSVGSAMMGDDVAVPQEGKYVDVDLSGYCIEDLARVLLIKNGEIVYTKNIDAASFNETVEVFVNPGDFIRMEVEGKETATKKLTNGSYSTPAFDTSAPFAFSNPIFFFEQALDKTALNDKIAESELLNRFDYTHASWNDFQTALNEAKRVSLADETSQNEIDTALETLVAAINALKTPEIFTTVSSNGDGQAHIDFAIRSANGKDYTVWICEDYDGTYYLADANFNSQGAHVKSLTNGKTYYAYILYSDGAVFEESNVVILNPSI</sequence>
<keyword evidence="1" id="KW-0732">Signal</keyword>
<dbReference type="SMART" id="SM00481">
    <property type="entry name" value="POLIIIAc"/>
    <property type="match status" value="1"/>
</dbReference>
<dbReference type="PANTHER" id="PTHR42924:SF3">
    <property type="entry name" value="POLYMERASE_HISTIDINOL PHOSPHATASE N-TERMINAL DOMAIN-CONTAINING PROTEIN"/>
    <property type="match status" value="1"/>
</dbReference>
<dbReference type="PROSITE" id="PS51257">
    <property type="entry name" value="PROKAR_LIPOPROTEIN"/>
    <property type="match status" value="1"/>
</dbReference>
<gene>
    <name evidence="3" type="ORF">Desgi_0128</name>
</gene>
<proteinExistence type="predicted"/>
<dbReference type="GO" id="GO:0035312">
    <property type="term" value="F:5'-3' DNA exonuclease activity"/>
    <property type="evidence" value="ECO:0007669"/>
    <property type="project" value="TreeGrafter"/>
</dbReference>
<reference evidence="3 4" key="1">
    <citation type="submission" date="2012-01" db="EMBL/GenBank/DDBJ databases">
        <title>Complete sequence of Desulfotomaculum gibsoniae DSM 7213.</title>
        <authorList>
            <consortium name="US DOE Joint Genome Institute"/>
            <person name="Lucas S."/>
            <person name="Han J."/>
            <person name="Lapidus A."/>
            <person name="Cheng J.-F."/>
            <person name="Goodwin L."/>
            <person name="Pitluck S."/>
            <person name="Peters L."/>
            <person name="Ovchinnikova G."/>
            <person name="Teshima H."/>
            <person name="Detter J.C."/>
            <person name="Han C."/>
            <person name="Tapia R."/>
            <person name="Land M."/>
            <person name="Hauser L."/>
            <person name="Kyrpides N."/>
            <person name="Ivanova N."/>
            <person name="Pagani I."/>
            <person name="Parshina S."/>
            <person name="Plugge C."/>
            <person name="Muyzer G."/>
            <person name="Kuever J."/>
            <person name="Ivanova A."/>
            <person name="Nazina T."/>
            <person name="Klenk H.-P."/>
            <person name="Brambilla E."/>
            <person name="Spring S."/>
            <person name="Stams A.F."/>
            <person name="Woyke T."/>
        </authorList>
    </citation>
    <scope>NUCLEOTIDE SEQUENCE [LARGE SCALE GENOMIC DNA]</scope>
    <source>
        <strain evidence="3 4">DSM 7213</strain>
    </source>
</reference>
<evidence type="ECO:0000256" key="1">
    <source>
        <dbReference type="SAM" id="SignalP"/>
    </source>
</evidence>
<evidence type="ECO:0000313" key="3">
    <source>
        <dbReference type="EMBL" id="AGK99742.1"/>
    </source>
</evidence>
<dbReference type="Pfam" id="PF07554">
    <property type="entry name" value="FIVAR"/>
    <property type="match status" value="1"/>
</dbReference>
<dbReference type="NCBIfam" id="NF038032">
    <property type="entry name" value="CehA_McbA_metalo"/>
    <property type="match status" value="1"/>
</dbReference>
<organism evidence="3 4">
    <name type="scientific">Desulfoscipio gibsoniae DSM 7213</name>
    <dbReference type="NCBI Taxonomy" id="767817"/>
    <lineage>
        <taxon>Bacteria</taxon>
        <taxon>Bacillati</taxon>
        <taxon>Bacillota</taxon>
        <taxon>Clostridia</taxon>
        <taxon>Eubacteriales</taxon>
        <taxon>Desulfallaceae</taxon>
        <taxon>Desulfoscipio</taxon>
    </lineage>
</organism>
<feature type="chain" id="PRO_5004367666" evidence="1">
    <location>
        <begin position="32"/>
        <end position="536"/>
    </location>
</feature>
<dbReference type="HOGENOM" id="CLU_507836_0_0_9"/>
<dbReference type="eggNOG" id="COG0613">
    <property type="taxonomic scope" value="Bacteria"/>
</dbReference>
<dbReference type="InterPro" id="IPR052018">
    <property type="entry name" value="PHP_domain"/>
</dbReference>
<dbReference type="GO" id="GO:0004534">
    <property type="term" value="F:5'-3' RNA exonuclease activity"/>
    <property type="evidence" value="ECO:0007669"/>
    <property type="project" value="TreeGrafter"/>
</dbReference>
<dbReference type="RefSeq" id="WP_006523201.1">
    <property type="nucleotide sequence ID" value="NC_021184.1"/>
</dbReference>
<dbReference type="Pfam" id="PF02811">
    <property type="entry name" value="PHP"/>
    <property type="match status" value="1"/>
</dbReference>
<dbReference type="EMBL" id="CP003273">
    <property type="protein sequence ID" value="AGK99742.1"/>
    <property type="molecule type" value="Genomic_DNA"/>
</dbReference>
<feature type="signal peptide" evidence="1">
    <location>
        <begin position="1"/>
        <end position="31"/>
    </location>
</feature>
<evidence type="ECO:0000259" key="2">
    <source>
        <dbReference type="SMART" id="SM00481"/>
    </source>
</evidence>
<dbReference type="InterPro" id="IPR003141">
    <property type="entry name" value="Pol/His_phosphatase_N"/>
</dbReference>
<accession>R4K990</accession>
<dbReference type="Gene3D" id="3.20.20.140">
    <property type="entry name" value="Metal-dependent hydrolases"/>
    <property type="match status" value="1"/>
</dbReference>
<dbReference type="InterPro" id="IPR016195">
    <property type="entry name" value="Pol/histidinol_Pase-like"/>
</dbReference>
<dbReference type="Gene3D" id="1.20.1270.90">
    <property type="entry name" value="AF1782-like"/>
    <property type="match status" value="1"/>
</dbReference>
<name>R4K990_9FIRM</name>
<dbReference type="AlphaFoldDB" id="R4K990"/>